<dbReference type="NCBIfam" id="NF004790">
    <property type="entry name" value="PRK06136.1"/>
    <property type="match status" value="1"/>
</dbReference>
<keyword evidence="4 9" id="KW-0808">Transferase</keyword>
<dbReference type="EMBL" id="JBDPZC010000003">
    <property type="protein sequence ID" value="MEO3712939.1"/>
    <property type="molecule type" value="Genomic_DNA"/>
</dbReference>
<comment type="pathway">
    <text evidence="7">Porphyrin-containing compound metabolism; siroheme biosynthesis; precorrin-2 from uroporphyrinogen III: step 1/1.</text>
</comment>
<comment type="caution">
    <text evidence="9">The sequence shown here is derived from an EMBL/GenBank/DDBJ whole genome shotgun (WGS) entry which is preliminary data.</text>
</comment>
<evidence type="ECO:0000256" key="4">
    <source>
        <dbReference type="ARBA" id="ARBA00022679"/>
    </source>
</evidence>
<evidence type="ECO:0000256" key="5">
    <source>
        <dbReference type="ARBA" id="ARBA00022691"/>
    </source>
</evidence>
<proteinExistence type="inferred from homology"/>
<organism evidence="9 10">
    <name type="scientific">Roseateles flavus</name>
    <dbReference type="NCBI Taxonomy" id="3149041"/>
    <lineage>
        <taxon>Bacteria</taxon>
        <taxon>Pseudomonadati</taxon>
        <taxon>Pseudomonadota</taxon>
        <taxon>Betaproteobacteria</taxon>
        <taxon>Burkholderiales</taxon>
        <taxon>Sphaerotilaceae</taxon>
        <taxon>Roseateles</taxon>
    </lineage>
</organism>
<evidence type="ECO:0000256" key="2">
    <source>
        <dbReference type="ARBA" id="ARBA00012162"/>
    </source>
</evidence>
<dbReference type="GO" id="GO:0004851">
    <property type="term" value="F:uroporphyrin-III C-methyltransferase activity"/>
    <property type="evidence" value="ECO:0007669"/>
    <property type="project" value="UniProtKB-EC"/>
</dbReference>
<dbReference type="InterPro" id="IPR035996">
    <property type="entry name" value="4pyrrol_Methylase_sf"/>
</dbReference>
<dbReference type="InterPro" id="IPR014776">
    <property type="entry name" value="4pyrrole_Mease_sub2"/>
</dbReference>
<evidence type="ECO:0000259" key="8">
    <source>
        <dbReference type="Pfam" id="PF00590"/>
    </source>
</evidence>
<dbReference type="GO" id="GO:0032259">
    <property type="term" value="P:methylation"/>
    <property type="evidence" value="ECO:0007669"/>
    <property type="project" value="UniProtKB-KW"/>
</dbReference>
<dbReference type="RefSeq" id="WP_347608938.1">
    <property type="nucleotide sequence ID" value="NZ_JBDPZC010000003.1"/>
</dbReference>
<comment type="similarity">
    <text evidence="1">Belongs to the precorrin methyltransferase family.</text>
</comment>
<dbReference type="Pfam" id="PF00590">
    <property type="entry name" value="TP_methylase"/>
    <property type="match status" value="1"/>
</dbReference>
<sequence>MSRLDEPLYFSTPTSASAAQPAPVTLVGAGPGDPDLLTVKAARALGQATLVLYDHLVSKDVLKLIRDDADLIYVGKEAGHHTLTQEGIIELMIRLARSGRAVLRLKGGDPYIFGRGGEEAQALAAAGIPFETIPGISAAQAAGALAGIPLTHRDHACSLVFATGHLREAVDGEPRSVDLDWDMLARPRQTVVIYMGLGSLAIISEQLIGHGLSPDTPAALVEKASTPQQRCLRGSLQTLPMLARLHGVKPPALLIIGEVVALHEQLSPAMQATHCKG</sequence>
<dbReference type="CDD" id="cd11642">
    <property type="entry name" value="SUMT"/>
    <property type="match status" value="1"/>
</dbReference>
<keyword evidence="6" id="KW-0627">Porphyrin biosynthesis</keyword>
<evidence type="ECO:0000256" key="1">
    <source>
        <dbReference type="ARBA" id="ARBA00005879"/>
    </source>
</evidence>
<dbReference type="Gene3D" id="3.30.950.10">
    <property type="entry name" value="Methyltransferase, Cobalt-precorrin-4 Transmethylase, Domain 2"/>
    <property type="match status" value="1"/>
</dbReference>
<reference evidence="9 10" key="1">
    <citation type="submission" date="2024-05" db="EMBL/GenBank/DDBJ databases">
        <title>Roseateles sp. 2.12 16S ribosomal RNA gene Genome sequencing and assembly.</title>
        <authorList>
            <person name="Woo H."/>
        </authorList>
    </citation>
    <scope>NUCLEOTIDE SEQUENCE [LARGE SCALE GENOMIC DNA]</scope>
    <source>
        <strain evidence="9 10">2.12</strain>
    </source>
</reference>
<dbReference type="PROSITE" id="PS00839">
    <property type="entry name" value="SUMT_1"/>
    <property type="match status" value="1"/>
</dbReference>
<dbReference type="InterPro" id="IPR014777">
    <property type="entry name" value="4pyrrole_Mease_sub1"/>
</dbReference>
<dbReference type="InterPro" id="IPR050161">
    <property type="entry name" value="Siro_Cobalamin_biosynth"/>
</dbReference>
<gene>
    <name evidence="9" type="primary">cobA</name>
    <name evidence="9" type="ORF">ABDJ40_09210</name>
</gene>
<dbReference type="NCBIfam" id="TIGR01469">
    <property type="entry name" value="cobA_cysG_Cterm"/>
    <property type="match status" value="1"/>
</dbReference>
<evidence type="ECO:0000256" key="3">
    <source>
        <dbReference type="ARBA" id="ARBA00022603"/>
    </source>
</evidence>
<dbReference type="PANTHER" id="PTHR45790:SF1">
    <property type="entry name" value="SIROHEME SYNTHASE"/>
    <property type="match status" value="1"/>
</dbReference>
<accession>A0ABV0GD04</accession>
<evidence type="ECO:0000256" key="7">
    <source>
        <dbReference type="ARBA" id="ARBA00025705"/>
    </source>
</evidence>
<name>A0ABV0GD04_9BURK</name>
<evidence type="ECO:0000256" key="6">
    <source>
        <dbReference type="ARBA" id="ARBA00023244"/>
    </source>
</evidence>
<dbReference type="PANTHER" id="PTHR45790">
    <property type="entry name" value="SIROHEME SYNTHASE-RELATED"/>
    <property type="match status" value="1"/>
</dbReference>
<dbReference type="InterPro" id="IPR006366">
    <property type="entry name" value="CobA/CysG_C"/>
</dbReference>
<feature type="domain" description="Tetrapyrrole methylase" evidence="8">
    <location>
        <begin position="24"/>
        <end position="239"/>
    </location>
</feature>
<dbReference type="Gene3D" id="3.40.1010.10">
    <property type="entry name" value="Cobalt-precorrin-4 Transmethylase, Domain 1"/>
    <property type="match status" value="1"/>
</dbReference>
<evidence type="ECO:0000313" key="10">
    <source>
        <dbReference type="Proteomes" id="UP001462640"/>
    </source>
</evidence>
<keyword evidence="5" id="KW-0949">S-adenosyl-L-methionine</keyword>
<keyword evidence="10" id="KW-1185">Reference proteome</keyword>
<dbReference type="EC" id="2.1.1.107" evidence="2"/>
<protein>
    <recommendedName>
        <fullName evidence="2">uroporphyrinogen-III C-methyltransferase</fullName>
        <ecNumber evidence="2">2.1.1.107</ecNumber>
    </recommendedName>
</protein>
<dbReference type="Proteomes" id="UP001462640">
    <property type="component" value="Unassembled WGS sequence"/>
</dbReference>
<keyword evidence="3 9" id="KW-0489">Methyltransferase</keyword>
<evidence type="ECO:0000313" key="9">
    <source>
        <dbReference type="EMBL" id="MEO3712939.1"/>
    </source>
</evidence>
<dbReference type="InterPro" id="IPR003043">
    <property type="entry name" value="Uropor_MeTrfase_CS"/>
</dbReference>
<dbReference type="InterPro" id="IPR000878">
    <property type="entry name" value="4pyrrol_Mease"/>
</dbReference>
<dbReference type="SUPFAM" id="SSF53790">
    <property type="entry name" value="Tetrapyrrole methylase"/>
    <property type="match status" value="1"/>
</dbReference>